<dbReference type="PROSITE" id="PS50086">
    <property type="entry name" value="TBC_RABGAP"/>
    <property type="match status" value="1"/>
</dbReference>
<dbReference type="InterPro" id="IPR000195">
    <property type="entry name" value="Rab-GAP-TBC_dom"/>
</dbReference>
<dbReference type="STRING" id="97359.A0A550CJ45"/>
<feature type="compositionally biased region" description="Polar residues" evidence="1">
    <location>
        <begin position="307"/>
        <end position="316"/>
    </location>
</feature>
<dbReference type="Pfam" id="PF00566">
    <property type="entry name" value="RabGAP-TBC"/>
    <property type="match status" value="1"/>
</dbReference>
<feature type="compositionally biased region" description="Low complexity" evidence="1">
    <location>
        <begin position="73"/>
        <end position="86"/>
    </location>
</feature>
<accession>A0A550CJ45</accession>
<dbReference type="Gene3D" id="1.10.472.80">
    <property type="entry name" value="Ypt/Rab-GAP domain of gyp1p, domain 3"/>
    <property type="match status" value="1"/>
</dbReference>
<dbReference type="SUPFAM" id="SSF47923">
    <property type="entry name" value="Ypt/Rab-GAP domain of gyp1p"/>
    <property type="match status" value="2"/>
</dbReference>
<dbReference type="GO" id="GO:0005096">
    <property type="term" value="F:GTPase activator activity"/>
    <property type="evidence" value="ECO:0007669"/>
    <property type="project" value="TreeGrafter"/>
</dbReference>
<feature type="compositionally biased region" description="Low complexity" evidence="1">
    <location>
        <begin position="807"/>
        <end position="816"/>
    </location>
</feature>
<name>A0A550CJ45_9AGAR</name>
<feature type="region of interest" description="Disordered" evidence="1">
    <location>
        <begin position="241"/>
        <end position="364"/>
    </location>
</feature>
<proteinExistence type="predicted"/>
<protein>
    <submittedName>
        <fullName evidence="3">Rab-GTPase-TBC domain-containing protein</fullName>
    </submittedName>
</protein>
<feature type="region of interest" description="Disordered" evidence="1">
    <location>
        <begin position="777"/>
        <end position="816"/>
    </location>
</feature>
<feature type="compositionally biased region" description="Low complexity" evidence="1">
    <location>
        <begin position="30"/>
        <end position="47"/>
    </location>
</feature>
<feature type="region of interest" description="Disordered" evidence="1">
    <location>
        <begin position="610"/>
        <end position="654"/>
    </location>
</feature>
<gene>
    <name evidence="3" type="ORF">BD626DRAFT_567636</name>
</gene>
<reference evidence="3 4" key="1">
    <citation type="journal article" date="2019" name="New Phytol.">
        <title>Comparative genomics reveals unique wood-decay strategies and fruiting body development in the Schizophyllaceae.</title>
        <authorList>
            <person name="Almasi E."/>
            <person name="Sahu N."/>
            <person name="Krizsan K."/>
            <person name="Balint B."/>
            <person name="Kovacs G.M."/>
            <person name="Kiss B."/>
            <person name="Cseklye J."/>
            <person name="Drula E."/>
            <person name="Henrissat B."/>
            <person name="Nagy I."/>
            <person name="Chovatia M."/>
            <person name="Adam C."/>
            <person name="LaButti K."/>
            <person name="Lipzen A."/>
            <person name="Riley R."/>
            <person name="Grigoriev I.V."/>
            <person name="Nagy L.G."/>
        </authorList>
    </citation>
    <scope>NUCLEOTIDE SEQUENCE [LARGE SCALE GENOMIC DNA]</scope>
    <source>
        <strain evidence="3 4">NL-1724</strain>
    </source>
</reference>
<dbReference type="OrthoDB" id="294251at2759"/>
<evidence type="ECO:0000313" key="4">
    <source>
        <dbReference type="Proteomes" id="UP000320762"/>
    </source>
</evidence>
<dbReference type="GO" id="GO:0031267">
    <property type="term" value="F:small GTPase binding"/>
    <property type="evidence" value="ECO:0007669"/>
    <property type="project" value="TreeGrafter"/>
</dbReference>
<keyword evidence="4" id="KW-1185">Reference proteome</keyword>
<evidence type="ECO:0000259" key="2">
    <source>
        <dbReference type="PROSITE" id="PS50086"/>
    </source>
</evidence>
<organism evidence="3 4">
    <name type="scientific">Schizophyllum amplum</name>
    <dbReference type="NCBI Taxonomy" id="97359"/>
    <lineage>
        <taxon>Eukaryota</taxon>
        <taxon>Fungi</taxon>
        <taxon>Dikarya</taxon>
        <taxon>Basidiomycota</taxon>
        <taxon>Agaricomycotina</taxon>
        <taxon>Agaricomycetes</taxon>
        <taxon>Agaricomycetidae</taxon>
        <taxon>Agaricales</taxon>
        <taxon>Schizophyllaceae</taxon>
        <taxon>Schizophyllum</taxon>
    </lineage>
</organism>
<comment type="caution">
    <text evidence="3">The sequence shown here is derived from an EMBL/GenBank/DDBJ whole genome shotgun (WGS) entry which is preliminary data.</text>
</comment>
<dbReference type="AlphaFoldDB" id="A0A550CJ45"/>
<dbReference type="EMBL" id="VDMD01000006">
    <property type="protein sequence ID" value="TRM64764.1"/>
    <property type="molecule type" value="Genomic_DNA"/>
</dbReference>
<dbReference type="Proteomes" id="UP000320762">
    <property type="component" value="Unassembled WGS sequence"/>
</dbReference>
<feature type="compositionally biased region" description="Basic and acidic residues" evidence="1">
    <location>
        <begin position="528"/>
        <end position="537"/>
    </location>
</feature>
<feature type="domain" description="Rab-GAP TBC" evidence="2">
    <location>
        <begin position="938"/>
        <end position="1127"/>
    </location>
</feature>
<dbReference type="FunFam" id="1.10.8.270:FF:000026">
    <property type="entry name" value="TBC (Tre-2/Bub2/Cdc16) domain family"/>
    <property type="match status" value="1"/>
</dbReference>
<dbReference type="SMART" id="SM00164">
    <property type="entry name" value="TBC"/>
    <property type="match status" value="1"/>
</dbReference>
<feature type="region of interest" description="Disordered" evidence="1">
    <location>
        <begin position="61"/>
        <end position="89"/>
    </location>
</feature>
<dbReference type="InterPro" id="IPR035969">
    <property type="entry name" value="Rab-GAP_TBC_sf"/>
</dbReference>
<sequence length="1205" mass="131543">MSSHSSTPVRSHPLSPDDIPSGSRSRKSTRSSSQQLAAGAASDSASSSASYFSLKAHVEKDGGQWDGSVRGYSSQMKKSKSASASPAHDRLKTMWDRPAPLLFVNQQPAPLPLSPPRTPRPGNVVPSDVFDVSEATAAIAPQVITTHWHDYSDEAIQASVSSFSEHDTPAEVSRHPYHSVIRVLSQALHNVTRARVELEESRRLLLEREEERQRRAQDFIQEMPPSDQEVARRMFEALYPEESGQVDQEEEEQEANRHLLIRKQPSMRSLSESLSEAIEDEVPLSQSVPQEPIVFNRPPPKADSESETGTDQQSVADSEDVFDDRASIASRTSSVGEWMGTWWGKGKRGRPDTPKTTQSAPPEAIAEEAEHLKRPRRTSAKSVFGSLGISILNPSLSSSVARPRAVIETATEDESSQTITIPVEGAASTSESRASMSPVVSTLALPAMSRLTTEILPDSTIVESISSLEEPEEQHLLRQGASLRAITNATRIMTGDPSSVLADQGHETGSLISQLAFELVRNTRDAGIDFREPQKERKERRHPSRVVSETAVEEPASATSTVFSTSQTFDATMTLNRALRKQLQQGHRKAMTKGAGALLPIMQPFSSPLFGSFSQQQRKTSSAAQGGASGPSGSGADAASAAAANPPAKKPGSVPLESIIPAVAKPPTQYLSRTYTPLTSRDFHFSIPLPQSASRFSIYHDDRKPLTDRYGFMYDVSQYDVLLLIRAKECGNTAPACLTGVKIADREENNSWPEDEDAQLHQVINIVKDTCQCDGTPDSAPALADSPTAESVAPSLRSRSSSKSRTRSSTMVSSAVASTINTPATSILSVTSNTPRHACANTVRHLLNELVEIHDQRQASRRKEWDAFVKQRRSARTAPAKSAHTASALSGAAAILGLGTDVDEEELSHSEGLIAFAQLGISANNSERREFDRLVRGGIPLVYRAKVWLECSGALEMREPGLFQDLLAKDDASNESVLGEIGKDVGRTMPLNVFFGGDGAGVEKLRRVLIAYSRRNTAVGYCQGMNLITSTLLLVYGDEEDAFWVLAAMIERLLPEDFFSPSLLPSRACPMVLMDYVQEQLPKLHAHLIDVGIDLPAICFSWFLSLFTDCLPVETLFRLWDVFMVNGLDVLFRVALAILKMNEQELLQCESISAVYVALESLPTRMWEADKLIQASADLRGSVTHNDLLNKRNTHVATLSQLVSS</sequence>
<feature type="region of interest" description="Disordered" evidence="1">
    <location>
        <begin position="1"/>
        <end position="47"/>
    </location>
</feature>
<dbReference type="InterPro" id="IPR050302">
    <property type="entry name" value="Rab_GAP_TBC_domain"/>
</dbReference>
<evidence type="ECO:0000256" key="1">
    <source>
        <dbReference type="SAM" id="MobiDB-lite"/>
    </source>
</evidence>
<dbReference type="PANTHER" id="PTHR47219">
    <property type="entry name" value="RAB GTPASE-ACTIVATING PROTEIN 1-LIKE"/>
    <property type="match status" value="1"/>
</dbReference>
<dbReference type="Gene3D" id="1.10.8.270">
    <property type="entry name" value="putative rabgap domain of human tbc1 domain family member 14 like domains"/>
    <property type="match status" value="1"/>
</dbReference>
<dbReference type="PANTHER" id="PTHR47219:SF20">
    <property type="entry name" value="TBC1 DOMAIN FAMILY MEMBER 2B"/>
    <property type="match status" value="1"/>
</dbReference>
<evidence type="ECO:0000313" key="3">
    <source>
        <dbReference type="EMBL" id="TRM64764.1"/>
    </source>
</evidence>
<feature type="compositionally biased region" description="Low complexity" evidence="1">
    <location>
        <begin position="634"/>
        <end position="653"/>
    </location>
</feature>
<feature type="region of interest" description="Disordered" evidence="1">
    <location>
        <begin position="528"/>
        <end position="559"/>
    </location>
</feature>